<reference evidence="1" key="2">
    <citation type="submission" date="2020-09" db="EMBL/GenBank/DDBJ databases">
        <authorList>
            <person name="Sun Q."/>
            <person name="Zhou Y."/>
        </authorList>
    </citation>
    <scope>NUCLEOTIDE SEQUENCE</scope>
    <source>
        <strain evidence="1">CGMCC 1.15966</strain>
    </source>
</reference>
<accession>A0A8H9FX32</accession>
<organism evidence="1 2">
    <name type="scientific">Sphingobacterium cellulitidis</name>
    <dbReference type="NCBI Taxonomy" id="1768011"/>
    <lineage>
        <taxon>Bacteria</taxon>
        <taxon>Pseudomonadati</taxon>
        <taxon>Bacteroidota</taxon>
        <taxon>Sphingobacteriia</taxon>
        <taxon>Sphingobacteriales</taxon>
        <taxon>Sphingobacteriaceae</taxon>
        <taxon>Sphingobacterium</taxon>
    </lineage>
</organism>
<proteinExistence type="predicted"/>
<gene>
    <name evidence="1" type="ORF">GCM10011516_07330</name>
</gene>
<dbReference type="Proteomes" id="UP000614460">
    <property type="component" value="Unassembled WGS sequence"/>
</dbReference>
<protein>
    <submittedName>
        <fullName evidence="1">Uncharacterized protein</fullName>
    </submittedName>
</protein>
<evidence type="ECO:0000313" key="2">
    <source>
        <dbReference type="Proteomes" id="UP000614460"/>
    </source>
</evidence>
<name>A0A8H9FX32_9SPHI</name>
<dbReference type="EMBL" id="BMKM01000001">
    <property type="protein sequence ID" value="GGE12084.1"/>
    <property type="molecule type" value="Genomic_DNA"/>
</dbReference>
<dbReference type="AlphaFoldDB" id="A0A8H9FX32"/>
<evidence type="ECO:0000313" key="1">
    <source>
        <dbReference type="EMBL" id="GGE12084.1"/>
    </source>
</evidence>
<comment type="caution">
    <text evidence="1">The sequence shown here is derived from an EMBL/GenBank/DDBJ whole genome shotgun (WGS) entry which is preliminary data.</text>
</comment>
<reference evidence="1" key="1">
    <citation type="journal article" date="2014" name="Int. J. Syst. Evol. Microbiol.">
        <title>Complete genome sequence of Corynebacterium casei LMG S-19264T (=DSM 44701T), isolated from a smear-ripened cheese.</title>
        <authorList>
            <consortium name="US DOE Joint Genome Institute (JGI-PGF)"/>
            <person name="Walter F."/>
            <person name="Albersmeier A."/>
            <person name="Kalinowski J."/>
            <person name="Ruckert C."/>
        </authorList>
    </citation>
    <scope>NUCLEOTIDE SEQUENCE</scope>
    <source>
        <strain evidence="1">CGMCC 1.15966</strain>
    </source>
</reference>
<keyword evidence="2" id="KW-1185">Reference proteome</keyword>
<sequence>MARANGKFRERPEGGYDFILNEDSSGFRIDLFSTRGFLPALRFHSEDKAFSSEWTMGLDEINEYKAKNGGFVDLDHVFERNFLIPLSQRDPDFYSRVKDLGIEEFTERMLQIREEIDAIKLFMAEFREAEKSIKRQQSISWKEALSAFSYAINYPAKHLSAEDMVRHKKVLMPLISIVIASLPQASYHEMIALYEQDLLRNYAVGEESEFVPNATGSGCKVTFVDDEGDRFEENYEIFVDAIGQRPMHFNDLPFDGLKTGKVTSGFLFFKDEENAKKHVENDAANVYRDDMGKYFMKVTGLAINDNFQALDRFGAVNPSLFIMAVPFISGVNPDFSGLDFCDTAAERIANMLGNNDMD</sequence>